<keyword evidence="2 4" id="KW-0547">Nucleotide-binding</keyword>
<dbReference type="SUPFAM" id="SSF48452">
    <property type="entry name" value="TPR-like"/>
    <property type="match status" value="1"/>
</dbReference>
<dbReference type="InterPro" id="IPR023889">
    <property type="entry name" value="TOMM_kin_cyc"/>
</dbReference>
<dbReference type="CDD" id="cd07302">
    <property type="entry name" value="CHD"/>
    <property type="match status" value="1"/>
</dbReference>
<organism evidence="7 8">
    <name type="scientific">Marinibactrum halimedae</name>
    <dbReference type="NCBI Taxonomy" id="1444977"/>
    <lineage>
        <taxon>Bacteria</taxon>
        <taxon>Pseudomonadati</taxon>
        <taxon>Pseudomonadota</taxon>
        <taxon>Gammaproteobacteria</taxon>
        <taxon>Cellvibrionales</taxon>
        <taxon>Cellvibrionaceae</taxon>
        <taxon>Marinibactrum</taxon>
    </lineage>
</organism>
<name>A0AA37T732_9GAMM</name>
<dbReference type="SUPFAM" id="SSF52540">
    <property type="entry name" value="P-loop containing nucleoside triphosphate hydrolases"/>
    <property type="match status" value="1"/>
</dbReference>
<dbReference type="PROSITE" id="PS00108">
    <property type="entry name" value="PROTEIN_KINASE_ST"/>
    <property type="match status" value="1"/>
</dbReference>
<dbReference type="SUPFAM" id="SSF56112">
    <property type="entry name" value="Protein kinase-like (PK-like)"/>
    <property type="match status" value="1"/>
</dbReference>
<accession>A0AA37T732</accession>
<dbReference type="SUPFAM" id="SSF55073">
    <property type="entry name" value="Nucleotide cyclase"/>
    <property type="match status" value="1"/>
</dbReference>
<evidence type="ECO:0000313" key="7">
    <source>
        <dbReference type="EMBL" id="GLS28094.1"/>
    </source>
</evidence>
<dbReference type="InterPro" id="IPR029787">
    <property type="entry name" value="Nucleotide_cyclase"/>
</dbReference>
<dbReference type="GO" id="GO:0004672">
    <property type="term" value="F:protein kinase activity"/>
    <property type="evidence" value="ECO:0007669"/>
    <property type="project" value="InterPro"/>
</dbReference>
<evidence type="ECO:0000259" key="5">
    <source>
        <dbReference type="PROSITE" id="PS50011"/>
    </source>
</evidence>
<dbReference type="PROSITE" id="PS50011">
    <property type="entry name" value="PROTEIN_KINASE_DOM"/>
    <property type="match status" value="1"/>
</dbReference>
<reference evidence="7 8" key="1">
    <citation type="journal article" date="2014" name="Int. J. Syst. Evol. Microbiol.">
        <title>Complete genome sequence of Corynebacterium casei LMG S-19264T (=DSM 44701T), isolated from a smear-ripened cheese.</title>
        <authorList>
            <consortium name="US DOE Joint Genome Institute (JGI-PGF)"/>
            <person name="Walter F."/>
            <person name="Albersmeier A."/>
            <person name="Kalinowski J."/>
            <person name="Ruckert C."/>
        </authorList>
    </citation>
    <scope>NUCLEOTIDE SEQUENCE [LARGE SCALE GENOMIC DNA]</scope>
    <source>
        <strain evidence="7 8">NBRC 110095</strain>
    </source>
</reference>
<evidence type="ECO:0000259" key="6">
    <source>
        <dbReference type="PROSITE" id="PS50125"/>
    </source>
</evidence>
<dbReference type="SMART" id="SM00220">
    <property type="entry name" value="S_TKc"/>
    <property type="match status" value="1"/>
</dbReference>
<feature type="binding site" evidence="4">
    <location>
        <position position="49"/>
    </location>
    <ligand>
        <name>ATP</name>
        <dbReference type="ChEBI" id="CHEBI:30616"/>
    </ligand>
</feature>
<dbReference type="Proteomes" id="UP001156870">
    <property type="component" value="Unassembled WGS sequence"/>
</dbReference>
<dbReference type="PANTHER" id="PTHR16305">
    <property type="entry name" value="TESTICULAR SOLUBLE ADENYLYL CYCLASE"/>
    <property type="match status" value="1"/>
</dbReference>
<evidence type="ECO:0000256" key="4">
    <source>
        <dbReference type="PROSITE-ProRule" id="PRU10141"/>
    </source>
</evidence>
<dbReference type="InterPro" id="IPR001054">
    <property type="entry name" value="A/G_cyclase"/>
</dbReference>
<dbReference type="GO" id="GO:0035556">
    <property type="term" value="P:intracellular signal transduction"/>
    <property type="evidence" value="ECO:0007669"/>
    <property type="project" value="InterPro"/>
</dbReference>
<dbReference type="InterPro" id="IPR011009">
    <property type="entry name" value="Kinase-like_dom_sf"/>
</dbReference>
<sequence length="1388" mass="154484">MPKSSSRVSGVFSHFESQPYQLLEKIGEGGFGQVFSGEDRVTGQKVAVKVLSINPNFDDEKKKIYLQRFDRETLIGSRLEHPNIVKLIDKGQCAEDLVYAVFEFVHGHSLKEQLFESGPLSPPEAASVMSQVLKGLSHAHEQGVVHRDIKPANIMLTKVGGKLTAKVLDFGIGALMHEARQLDYKSLTLTHETLGTPSYSSPEQLRGDPPTLKTDLYVWGLVFIECITGQPAISGSNVASVFHQQLSPSNIALPAGLVGHPVSKVLRGVLSKNVNDRSSSAHDVLSSLRELNFSTLIGSFGPRRIKVDQSGHHINASPDETLIDEGSFTVSNLTERNQISVLCLTLSIKTTQNEDKGDDAVAHSGIQQEAIDHEILDALHRDRKSTCNDIALRFGATHAGTLGDTQLFYFGYPVVSDNDSRLCARAALEMISDLNKRNAILKSSQGIQLEARMGVHTGMVVSYADTIPEGDTPNIAMELSRMALPDHILCSETTRKALDHSIEFESYQAVALGVDSKPTPLFFMTGERRGEAFGFLRANRQNAFFVGRENEISLIQDFLSSNEDSKKDSCYLHIYGEAGIGKSRLIHELRLHEQNRNHFIGQCLPEYKNNALYPVLKWVTYKYSLDALSPEAAVAIFKRILINQMDEEGYTLPLLCDWLNIQWQGDTPFAESENEYSHLEYSHLEYSHLEYSHLEYHVQRQLLFNALSHLLMHQLSTEPTPNHLLILEDVHWADPATQDFLEYFAKRLKGSSHKVISTSREPLKNTSSENVTALSVPKLSEDDTSQFIERLFDKQAIAKEVMAAIVQRTDGIPLFVEELVGMLLSKKLVHKINGAIHFVGPSSLSEVPTSLLDSLQQRLDGLVYAKETVQLAATIGREFSDHLLKAASTRTEMQIQADLAELVDADLIFIRRQTSGDHYLFKHALVRDAAYDRLTKESQRTLHGSIAVSMEKENTSSLQHDRRYESTLVALHFQQAEEFQKASSYWQEAAQTSIRRANTVQATSHLNNAIECITQLPRSEEVIQQEIEVRKQLGTAYSITHGYASESVTENQAVITQLLSCLDNPTEMFTVLWVSAINHIVGADYGPAQTVVDELVALSHRIGDAEAVLPAALMRIGLDWHQGKFLDANTLAQTALSEYDFHRHHHLVQVYTYDPGIAIMIVQSLVVWALGEKDQAQTLCETALSLSRQEQHAADLTHTLVRASQLAVLNRQVGQASAWAEEAYCLSCEHDLGLWKASAQVIRGWGQSFHAASAELLASTQEGFDALCETGTKAHLSWYQTLLAETYFNGGETDKALSLLEQAIATAKATHDVLYLVETYRLSLQIMDQQSSGRSAQLIPRTAEMLTLLLSQQARGFLPDIKHTLQNTVLSILNDQNIQELLQACTER</sequence>
<dbReference type="Gene3D" id="3.30.70.1230">
    <property type="entry name" value="Nucleotide cyclase"/>
    <property type="match status" value="1"/>
</dbReference>
<dbReference type="InterPro" id="IPR027417">
    <property type="entry name" value="P-loop_NTPase"/>
</dbReference>
<keyword evidence="3 4" id="KW-0067">ATP-binding</keyword>
<dbReference type="Gene3D" id="1.25.40.10">
    <property type="entry name" value="Tetratricopeptide repeat domain"/>
    <property type="match status" value="1"/>
</dbReference>
<keyword evidence="7" id="KW-0418">Kinase</keyword>
<dbReference type="Gene3D" id="3.40.50.300">
    <property type="entry name" value="P-loop containing nucleotide triphosphate hydrolases"/>
    <property type="match status" value="1"/>
</dbReference>
<protein>
    <submittedName>
        <fullName evidence="7">Protein kinase</fullName>
    </submittedName>
</protein>
<evidence type="ECO:0000256" key="2">
    <source>
        <dbReference type="ARBA" id="ARBA00022741"/>
    </source>
</evidence>
<dbReference type="Pfam" id="PF00069">
    <property type="entry name" value="Pkinase"/>
    <property type="match status" value="1"/>
</dbReference>
<dbReference type="GO" id="GO:0009190">
    <property type="term" value="P:cyclic nucleotide biosynthetic process"/>
    <property type="evidence" value="ECO:0007669"/>
    <property type="project" value="InterPro"/>
</dbReference>
<gene>
    <name evidence="7" type="ORF">GCM10007877_38130</name>
</gene>
<dbReference type="PANTHER" id="PTHR16305:SF28">
    <property type="entry name" value="GUANYLATE CYCLASE DOMAIN-CONTAINING PROTEIN"/>
    <property type="match status" value="1"/>
</dbReference>
<feature type="domain" description="Guanylate cyclase" evidence="6">
    <location>
        <begin position="401"/>
        <end position="480"/>
    </location>
</feature>
<dbReference type="CDD" id="cd14014">
    <property type="entry name" value="STKc_PknB_like"/>
    <property type="match status" value="1"/>
</dbReference>
<dbReference type="InterPro" id="IPR000719">
    <property type="entry name" value="Prot_kinase_dom"/>
</dbReference>
<comment type="subcellular location">
    <subcellularLocation>
        <location evidence="1">Membrane</location>
        <topology evidence="1">Single-pass membrane protein</topology>
    </subcellularLocation>
</comment>
<comment type="caution">
    <text evidence="7">The sequence shown here is derived from an EMBL/GenBank/DDBJ whole genome shotgun (WGS) entry which is preliminary data.</text>
</comment>
<dbReference type="Gene3D" id="1.10.510.10">
    <property type="entry name" value="Transferase(Phosphotransferase) domain 1"/>
    <property type="match status" value="1"/>
</dbReference>
<evidence type="ECO:0000256" key="3">
    <source>
        <dbReference type="ARBA" id="ARBA00022840"/>
    </source>
</evidence>
<keyword evidence="7" id="KW-0808">Transferase</keyword>
<dbReference type="Pfam" id="PF13191">
    <property type="entry name" value="AAA_16"/>
    <property type="match status" value="1"/>
</dbReference>
<proteinExistence type="predicted"/>
<evidence type="ECO:0000256" key="1">
    <source>
        <dbReference type="ARBA" id="ARBA00004167"/>
    </source>
</evidence>
<dbReference type="NCBIfam" id="TIGR03903">
    <property type="entry name" value="TOMM_kin_cyc"/>
    <property type="match status" value="1"/>
</dbReference>
<feature type="domain" description="Protein kinase" evidence="5">
    <location>
        <begin position="20"/>
        <end position="293"/>
    </location>
</feature>
<dbReference type="EMBL" id="BSPD01000101">
    <property type="protein sequence ID" value="GLS28094.1"/>
    <property type="molecule type" value="Genomic_DNA"/>
</dbReference>
<dbReference type="Pfam" id="PF00211">
    <property type="entry name" value="Guanylate_cyc"/>
    <property type="match status" value="1"/>
</dbReference>
<dbReference type="InterPro" id="IPR008271">
    <property type="entry name" value="Ser/Thr_kinase_AS"/>
</dbReference>
<keyword evidence="8" id="KW-1185">Reference proteome</keyword>
<dbReference type="GO" id="GO:0005524">
    <property type="term" value="F:ATP binding"/>
    <property type="evidence" value="ECO:0007669"/>
    <property type="project" value="UniProtKB-UniRule"/>
</dbReference>
<dbReference type="InterPro" id="IPR011990">
    <property type="entry name" value="TPR-like_helical_dom_sf"/>
</dbReference>
<dbReference type="GO" id="GO:0016020">
    <property type="term" value="C:membrane"/>
    <property type="evidence" value="ECO:0007669"/>
    <property type="project" value="UniProtKB-SubCell"/>
</dbReference>
<dbReference type="RefSeq" id="WP_232595547.1">
    <property type="nucleotide sequence ID" value="NZ_BSPD01000101.1"/>
</dbReference>
<dbReference type="PROSITE" id="PS00107">
    <property type="entry name" value="PROTEIN_KINASE_ATP"/>
    <property type="match status" value="1"/>
</dbReference>
<dbReference type="InterPro" id="IPR017441">
    <property type="entry name" value="Protein_kinase_ATP_BS"/>
</dbReference>
<dbReference type="InterPro" id="IPR041664">
    <property type="entry name" value="AAA_16"/>
</dbReference>
<dbReference type="GO" id="GO:0004016">
    <property type="term" value="F:adenylate cyclase activity"/>
    <property type="evidence" value="ECO:0007669"/>
    <property type="project" value="TreeGrafter"/>
</dbReference>
<evidence type="ECO:0000313" key="8">
    <source>
        <dbReference type="Proteomes" id="UP001156870"/>
    </source>
</evidence>
<dbReference type="GO" id="GO:0005737">
    <property type="term" value="C:cytoplasm"/>
    <property type="evidence" value="ECO:0007669"/>
    <property type="project" value="TreeGrafter"/>
</dbReference>
<dbReference type="PROSITE" id="PS50125">
    <property type="entry name" value="GUANYLATE_CYCLASE_2"/>
    <property type="match status" value="1"/>
</dbReference>